<comment type="similarity">
    <text evidence="3">Belongs to the cyclin family.</text>
</comment>
<accession>A0AA88M0I8</accession>
<dbReference type="CDD" id="cd20526">
    <property type="entry name" value="CYCLIN_CCNI-like"/>
    <property type="match status" value="1"/>
</dbReference>
<keyword evidence="2 3" id="KW-0195">Cyclin</keyword>
<sequence>MHVPWRRDCALDIEEVFVPWVQPGREARLWKVPVFKNGWIQGADISSSQHQEMILWLGDMSRLFQFLPETFALGVCVLNRLLSTVKAQPKYLKCIAFTSLVLAAKINEEDEVIGSVKDLVVQSGCNFSTAEILRMERIILDKLHWDLYTATPVDFIHIFHALLISSHPRLIPSIGLGSGAALWTRQVQHCMACHQLWQFKGSTLALAIITLELEALTPDWFSVFTDLLKKAQVDSAEFIHCKEMVDEYLHSLEFSLPTNAVYIFNGAQIQEERVHSPAQLGRPHGRGRRGAEQGDSDEYYDGFRRLYSEDATSAAEGGGDNDCLFDSLQTDASPCPPLHPAVN</sequence>
<evidence type="ECO:0000313" key="7">
    <source>
        <dbReference type="Proteomes" id="UP001187415"/>
    </source>
</evidence>
<comment type="caution">
    <text evidence="6">The sequence shown here is derived from an EMBL/GenBank/DDBJ whole genome shotgun (WGS) entry which is preliminary data.</text>
</comment>
<dbReference type="InterPro" id="IPR039361">
    <property type="entry name" value="Cyclin"/>
</dbReference>
<dbReference type="FunFam" id="1.10.472.10:FF:000006">
    <property type="entry name" value="Cyclin I"/>
    <property type="match status" value="1"/>
</dbReference>
<dbReference type="PANTHER" id="PTHR10177">
    <property type="entry name" value="CYCLINS"/>
    <property type="match status" value="1"/>
</dbReference>
<dbReference type="InterPro" id="IPR006671">
    <property type="entry name" value="Cyclin_N"/>
</dbReference>
<evidence type="ECO:0000256" key="2">
    <source>
        <dbReference type="ARBA" id="ARBA00023127"/>
    </source>
</evidence>
<proteinExistence type="inferred from homology"/>
<comment type="function">
    <text evidence="1">Essential for the control of the cell cycle at the G2/M (mitosis) transition.</text>
</comment>
<reference evidence="6" key="1">
    <citation type="submission" date="2023-07" db="EMBL/GenBank/DDBJ databases">
        <title>Chromosome-level Genome Assembly of Striped Snakehead (Channa striata).</title>
        <authorList>
            <person name="Liu H."/>
        </authorList>
    </citation>
    <scope>NUCLEOTIDE SEQUENCE</scope>
    <source>
        <strain evidence="6">Gz</strain>
        <tissue evidence="6">Muscle</tissue>
    </source>
</reference>
<evidence type="ECO:0000256" key="1">
    <source>
        <dbReference type="ARBA" id="ARBA00003222"/>
    </source>
</evidence>
<dbReference type="Gene3D" id="1.10.472.10">
    <property type="entry name" value="Cyclin-like"/>
    <property type="match status" value="2"/>
</dbReference>
<dbReference type="InterPro" id="IPR013763">
    <property type="entry name" value="Cyclin-like_dom"/>
</dbReference>
<dbReference type="AlphaFoldDB" id="A0AA88M0I8"/>
<dbReference type="SMART" id="SM00385">
    <property type="entry name" value="CYCLIN"/>
    <property type="match status" value="1"/>
</dbReference>
<dbReference type="Proteomes" id="UP001187415">
    <property type="component" value="Unassembled WGS sequence"/>
</dbReference>
<dbReference type="SUPFAM" id="SSF47954">
    <property type="entry name" value="Cyclin-like"/>
    <property type="match status" value="1"/>
</dbReference>
<evidence type="ECO:0000256" key="4">
    <source>
        <dbReference type="SAM" id="MobiDB-lite"/>
    </source>
</evidence>
<dbReference type="Pfam" id="PF00134">
    <property type="entry name" value="Cyclin_N"/>
    <property type="match status" value="1"/>
</dbReference>
<evidence type="ECO:0000313" key="6">
    <source>
        <dbReference type="EMBL" id="KAK2828126.1"/>
    </source>
</evidence>
<name>A0AA88M0I8_CHASR</name>
<keyword evidence="7" id="KW-1185">Reference proteome</keyword>
<feature type="region of interest" description="Disordered" evidence="4">
    <location>
        <begin position="275"/>
        <end position="297"/>
    </location>
</feature>
<evidence type="ECO:0000256" key="3">
    <source>
        <dbReference type="RuleBase" id="RU000383"/>
    </source>
</evidence>
<gene>
    <name evidence="6" type="ORF">Q5P01_019160</name>
</gene>
<dbReference type="InterPro" id="IPR036915">
    <property type="entry name" value="Cyclin-like_sf"/>
</dbReference>
<dbReference type="EMBL" id="JAUPFM010000015">
    <property type="protein sequence ID" value="KAK2828126.1"/>
    <property type="molecule type" value="Genomic_DNA"/>
</dbReference>
<organism evidence="6 7">
    <name type="scientific">Channa striata</name>
    <name type="common">Snakehead murrel</name>
    <name type="synonym">Ophicephalus striatus</name>
    <dbReference type="NCBI Taxonomy" id="64152"/>
    <lineage>
        <taxon>Eukaryota</taxon>
        <taxon>Metazoa</taxon>
        <taxon>Chordata</taxon>
        <taxon>Craniata</taxon>
        <taxon>Vertebrata</taxon>
        <taxon>Euteleostomi</taxon>
        <taxon>Actinopterygii</taxon>
        <taxon>Neopterygii</taxon>
        <taxon>Teleostei</taxon>
        <taxon>Neoteleostei</taxon>
        <taxon>Acanthomorphata</taxon>
        <taxon>Anabantaria</taxon>
        <taxon>Anabantiformes</taxon>
        <taxon>Channoidei</taxon>
        <taxon>Channidae</taxon>
        <taxon>Channa</taxon>
    </lineage>
</organism>
<feature type="domain" description="Cyclin-like" evidence="5">
    <location>
        <begin position="55"/>
        <end position="141"/>
    </location>
</feature>
<protein>
    <recommendedName>
        <fullName evidence="5">Cyclin-like domain-containing protein</fullName>
    </recommendedName>
</protein>
<evidence type="ECO:0000259" key="5">
    <source>
        <dbReference type="SMART" id="SM00385"/>
    </source>
</evidence>